<dbReference type="Proteomes" id="UP000436088">
    <property type="component" value="Unassembled WGS sequence"/>
</dbReference>
<sequence>MSSPRTTSGLRSRKRCPVNEGGRGRRGSQPGKLDDSGRENAVMLTITKDVEVGAWAVRDSPGDKVGFKATQKTREKWVVKSWVGRGKPGQDLHFPTGSTVSITSGSLDTLRAKGERAVGSDDVWCTRKTRPVAPSPRILMALRFSKSKSGEEEGLLLSITISEEENSVDGFGWVLGIYTYRDVVCFWLVWSTSICFW</sequence>
<dbReference type="AlphaFoldDB" id="A0A6A2XN33"/>
<evidence type="ECO:0000256" key="1">
    <source>
        <dbReference type="SAM" id="MobiDB-lite"/>
    </source>
</evidence>
<reference evidence="2" key="1">
    <citation type="submission" date="2019-09" db="EMBL/GenBank/DDBJ databases">
        <title>Draft genome information of white flower Hibiscus syriacus.</title>
        <authorList>
            <person name="Kim Y.-M."/>
        </authorList>
    </citation>
    <scope>NUCLEOTIDE SEQUENCE [LARGE SCALE GENOMIC DNA]</scope>
    <source>
        <strain evidence="2">YM2019G1</strain>
    </source>
</reference>
<feature type="compositionally biased region" description="Polar residues" evidence="1">
    <location>
        <begin position="1"/>
        <end position="10"/>
    </location>
</feature>
<organism evidence="2 3">
    <name type="scientific">Hibiscus syriacus</name>
    <name type="common">Rose of Sharon</name>
    <dbReference type="NCBI Taxonomy" id="106335"/>
    <lineage>
        <taxon>Eukaryota</taxon>
        <taxon>Viridiplantae</taxon>
        <taxon>Streptophyta</taxon>
        <taxon>Embryophyta</taxon>
        <taxon>Tracheophyta</taxon>
        <taxon>Spermatophyta</taxon>
        <taxon>Magnoliopsida</taxon>
        <taxon>eudicotyledons</taxon>
        <taxon>Gunneridae</taxon>
        <taxon>Pentapetalae</taxon>
        <taxon>rosids</taxon>
        <taxon>malvids</taxon>
        <taxon>Malvales</taxon>
        <taxon>Malvaceae</taxon>
        <taxon>Malvoideae</taxon>
        <taxon>Hibiscus</taxon>
    </lineage>
</organism>
<keyword evidence="3" id="KW-1185">Reference proteome</keyword>
<protein>
    <submittedName>
        <fullName evidence="2">Uncharacterized protein</fullName>
    </submittedName>
</protein>
<gene>
    <name evidence="2" type="ORF">F3Y22_tig00116980pilonHSYRG00029</name>
</gene>
<feature type="region of interest" description="Disordered" evidence="1">
    <location>
        <begin position="1"/>
        <end position="39"/>
    </location>
</feature>
<dbReference type="EMBL" id="VEPZ02001752">
    <property type="protein sequence ID" value="KAE8657827.1"/>
    <property type="molecule type" value="Genomic_DNA"/>
</dbReference>
<name>A0A6A2XN33_HIBSY</name>
<evidence type="ECO:0000313" key="3">
    <source>
        <dbReference type="Proteomes" id="UP000436088"/>
    </source>
</evidence>
<accession>A0A6A2XN33</accession>
<proteinExistence type="predicted"/>
<evidence type="ECO:0000313" key="2">
    <source>
        <dbReference type="EMBL" id="KAE8657827.1"/>
    </source>
</evidence>
<comment type="caution">
    <text evidence="2">The sequence shown here is derived from an EMBL/GenBank/DDBJ whole genome shotgun (WGS) entry which is preliminary data.</text>
</comment>